<evidence type="ECO:0000313" key="4">
    <source>
        <dbReference type="EMBL" id="EAR52631.1"/>
    </source>
</evidence>
<feature type="domain" description="DUF4174" evidence="3">
    <location>
        <begin position="63"/>
        <end position="164"/>
    </location>
</feature>
<gene>
    <name evidence="4" type="ORF">OG2516_00354</name>
</gene>
<keyword evidence="5" id="KW-1185">Reference proteome</keyword>
<dbReference type="RefSeq" id="WP_007253603.1">
    <property type="nucleotide sequence ID" value="NZ_CH724107.1"/>
</dbReference>
<dbReference type="InterPro" id="IPR025232">
    <property type="entry name" value="DUF4174"/>
</dbReference>
<dbReference type="eggNOG" id="ENOG5032S56">
    <property type="taxonomic scope" value="Bacteria"/>
</dbReference>
<dbReference type="OrthoDB" id="7362103at2"/>
<reference evidence="4 5" key="1">
    <citation type="journal article" date="2010" name="J. Bacteriol.">
        <title>Genome sequences of Oceanicola granulosus HTCC2516(T) and Oceanicola batsensis HTCC2597(TDelta).</title>
        <authorList>
            <person name="Thrash J.C."/>
            <person name="Cho J.C."/>
            <person name="Vergin K.L."/>
            <person name="Giovannoni S.J."/>
        </authorList>
    </citation>
    <scope>NUCLEOTIDE SEQUENCE [LARGE SCALE GENOMIC DNA]</scope>
    <source>
        <strain evidence="5">ATCC BAA-861 / DSM 15982 / KCTC 12143 / HTCC2516</strain>
    </source>
</reference>
<proteinExistence type="predicted"/>
<evidence type="ECO:0000256" key="1">
    <source>
        <dbReference type="ARBA" id="ARBA00022729"/>
    </source>
</evidence>
<keyword evidence="1 2" id="KW-0732">Signal</keyword>
<dbReference type="AlphaFoldDB" id="Q2CJG9"/>
<dbReference type="Pfam" id="PF13778">
    <property type="entry name" value="DUF4174"/>
    <property type="match status" value="1"/>
</dbReference>
<sequence>MRPSLPAILGLALLAAPVAAPLRAQQTASSDLQASDAVAEEMSPLDRWLAAPDTVFDAAEIDLDDFIWRARPIVVFADSPFDPSFQRQMELLADRPEDLVERDVLIVADTDPAAMSGVRQRLRPRGFMLALLGKDGEVDLRKPLPWDVREITRSIDKTPLRQQEVEERRRQGD</sequence>
<evidence type="ECO:0000259" key="3">
    <source>
        <dbReference type="Pfam" id="PF13778"/>
    </source>
</evidence>
<dbReference type="HOGENOM" id="CLU_100965_0_0_5"/>
<accession>Q2CJG9</accession>
<dbReference type="EMBL" id="AAOT01000002">
    <property type="protein sequence ID" value="EAR52631.1"/>
    <property type="molecule type" value="Genomic_DNA"/>
</dbReference>
<feature type="chain" id="PRO_5004207350" description="DUF4174 domain-containing protein" evidence="2">
    <location>
        <begin position="25"/>
        <end position="173"/>
    </location>
</feature>
<organism evidence="4 5">
    <name type="scientific">Oceanicola granulosus (strain ATCC BAA-861 / DSM 15982 / KCTC 12143 / HTCC2516)</name>
    <dbReference type="NCBI Taxonomy" id="314256"/>
    <lineage>
        <taxon>Bacteria</taxon>
        <taxon>Pseudomonadati</taxon>
        <taxon>Pseudomonadota</taxon>
        <taxon>Alphaproteobacteria</taxon>
        <taxon>Rhodobacterales</taxon>
        <taxon>Roseobacteraceae</taxon>
        <taxon>Oceanicola</taxon>
    </lineage>
</organism>
<dbReference type="STRING" id="314256.OG2516_00354"/>
<evidence type="ECO:0000313" key="5">
    <source>
        <dbReference type="Proteomes" id="UP000003635"/>
    </source>
</evidence>
<evidence type="ECO:0000256" key="2">
    <source>
        <dbReference type="SAM" id="SignalP"/>
    </source>
</evidence>
<name>Q2CJG9_OCEGH</name>
<comment type="caution">
    <text evidence="4">The sequence shown here is derived from an EMBL/GenBank/DDBJ whole genome shotgun (WGS) entry which is preliminary data.</text>
</comment>
<protein>
    <recommendedName>
        <fullName evidence="3">DUF4174 domain-containing protein</fullName>
    </recommendedName>
</protein>
<feature type="signal peptide" evidence="2">
    <location>
        <begin position="1"/>
        <end position="24"/>
    </location>
</feature>
<dbReference type="Proteomes" id="UP000003635">
    <property type="component" value="Unassembled WGS sequence"/>
</dbReference>